<dbReference type="NCBIfam" id="TIGR02530">
    <property type="entry name" value="flg_new"/>
    <property type="match status" value="1"/>
</dbReference>
<dbReference type="AlphaFoldDB" id="A0A927R376"/>
<gene>
    <name evidence="1" type="ORF">H4683_000532</name>
</gene>
<keyword evidence="1" id="KW-0282">Flagellum</keyword>
<dbReference type="RefSeq" id="WP_192597279.1">
    <property type="nucleotide sequence ID" value="NZ_JADBEL010000002.1"/>
</dbReference>
<organism evidence="1 2">
    <name type="scientific">Sporosarcina limicola</name>
    <dbReference type="NCBI Taxonomy" id="34101"/>
    <lineage>
        <taxon>Bacteria</taxon>
        <taxon>Bacillati</taxon>
        <taxon>Bacillota</taxon>
        <taxon>Bacilli</taxon>
        <taxon>Bacillales</taxon>
        <taxon>Caryophanaceae</taxon>
        <taxon>Sporosarcina</taxon>
    </lineage>
</organism>
<name>A0A927R376_9BACL</name>
<sequence>MDNMKLHRIPSQPFIRPGQPLTSVQSPNKTFLEHLNKAVQPAELTISKHATKRLAERNIQISDAEWATVTEKVNEAKMKGIKDSLVLMDKAALIVSAKNATVITAMDRAEAKNQLFTNIDGTIVLS</sequence>
<evidence type="ECO:0000313" key="1">
    <source>
        <dbReference type="EMBL" id="MBE1553458.1"/>
    </source>
</evidence>
<accession>A0A927R376</accession>
<protein>
    <submittedName>
        <fullName evidence="1">Flagellar operon protein</fullName>
    </submittedName>
</protein>
<comment type="caution">
    <text evidence="1">The sequence shown here is derived from an EMBL/GenBank/DDBJ whole genome shotgun (WGS) entry which is preliminary data.</text>
</comment>
<keyword evidence="1" id="KW-0966">Cell projection</keyword>
<dbReference type="Proteomes" id="UP000658225">
    <property type="component" value="Unassembled WGS sequence"/>
</dbReference>
<keyword evidence="2" id="KW-1185">Reference proteome</keyword>
<dbReference type="Pfam" id="PF12611">
    <property type="entry name" value="Flagellar_put"/>
    <property type="match status" value="1"/>
</dbReference>
<keyword evidence="1" id="KW-0969">Cilium</keyword>
<reference evidence="1" key="1">
    <citation type="submission" date="2020-10" db="EMBL/GenBank/DDBJ databases">
        <title>Genomic Encyclopedia of Type Strains, Phase IV (KMG-IV): sequencing the most valuable type-strain genomes for metagenomic binning, comparative biology and taxonomic classification.</title>
        <authorList>
            <person name="Goeker M."/>
        </authorList>
    </citation>
    <scope>NUCLEOTIDE SEQUENCE</scope>
    <source>
        <strain evidence="1">DSM 13886</strain>
    </source>
</reference>
<dbReference type="EMBL" id="JADBEL010000002">
    <property type="protein sequence ID" value="MBE1553458.1"/>
    <property type="molecule type" value="Genomic_DNA"/>
</dbReference>
<proteinExistence type="predicted"/>
<dbReference type="InterPro" id="IPR013367">
    <property type="entry name" value="Flagellar_put"/>
</dbReference>
<evidence type="ECO:0000313" key="2">
    <source>
        <dbReference type="Proteomes" id="UP000658225"/>
    </source>
</evidence>